<proteinExistence type="predicted"/>
<reference evidence="1 2" key="1">
    <citation type="journal article" date="2016" name="Mol. Biol. Evol.">
        <title>Comparative Genomics of Early-Diverging Mushroom-Forming Fungi Provides Insights into the Origins of Lignocellulose Decay Capabilities.</title>
        <authorList>
            <person name="Nagy L.G."/>
            <person name="Riley R."/>
            <person name="Tritt A."/>
            <person name="Adam C."/>
            <person name="Daum C."/>
            <person name="Floudas D."/>
            <person name="Sun H."/>
            <person name="Yadav J.S."/>
            <person name="Pangilinan J."/>
            <person name="Larsson K.H."/>
            <person name="Matsuura K."/>
            <person name="Barry K."/>
            <person name="Labutti K."/>
            <person name="Kuo R."/>
            <person name="Ohm R.A."/>
            <person name="Bhattacharya S.S."/>
            <person name="Shirouzu T."/>
            <person name="Yoshinaga Y."/>
            <person name="Martin F.M."/>
            <person name="Grigoriev I.V."/>
            <person name="Hibbett D.S."/>
        </authorList>
    </citation>
    <scope>NUCLEOTIDE SEQUENCE [LARGE SCALE GENOMIC DNA]</scope>
    <source>
        <strain evidence="1 2">93-53</strain>
    </source>
</reference>
<dbReference type="GeneID" id="63826409"/>
<dbReference type="AlphaFoldDB" id="A0A165D8N8"/>
<keyword evidence="2" id="KW-1185">Reference proteome</keyword>
<gene>
    <name evidence="1" type="ORF">LAESUDRAFT_728170</name>
</gene>
<dbReference type="RefSeq" id="XP_040762082.1">
    <property type="nucleotide sequence ID" value="XM_040909380.1"/>
</dbReference>
<accession>A0A165D8N8</accession>
<protein>
    <submittedName>
        <fullName evidence="1">Uncharacterized protein</fullName>
    </submittedName>
</protein>
<name>A0A165D8N8_9APHY</name>
<evidence type="ECO:0000313" key="1">
    <source>
        <dbReference type="EMBL" id="KZT04342.1"/>
    </source>
</evidence>
<dbReference type="EMBL" id="KV427637">
    <property type="protein sequence ID" value="KZT04342.1"/>
    <property type="molecule type" value="Genomic_DNA"/>
</dbReference>
<dbReference type="InParanoid" id="A0A165D8N8"/>
<dbReference type="Proteomes" id="UP000076871">
    <property type="component" value="Unassembled WGS sequence"/>
</dbReference>
<evidence type="ECO:0000313" key="2">
    <source>
        <dbReference type="Proteomes" id="UP000076871"/>
    </source>
</evidence>
<organism evidence="1 2">
    <name type="scientific">Laetiporus sulphureus 93-53</name>
    <dbReference type="NCBI Taxonomy" id="1314785"/>
    <lineage>
        <taxon>Eukaryota</taxon>
        <taxon>Fungi</taxon>
        <taxon>Dikarya</taxon>
        <taxon>Basidiomycota</taxon>
        <taxon>Agaricomycotina</taxon>
        <taxon>Agaricomycetes</taxon>
        <taxon>Polyporales</taxon>
        <taxon>Laetiporus</taxon>
    </lineage>
</organism>
<sequence length="121" mass="14103">MLAYLHSDLHLQRRTQATRIREWREMSDKARHDATMRAFCDTFEKGAVQTMIAKRPILEAASDGEVRRVASLCNAHQEERSEAKRAWKQCRRTRNRHINFGFVNKSINSDNRVPTSTVFSV</sequence>